<dbReference type="Gene3D" id="3.40.630.90">
    <property type="match status" value="1"/>
</dbReference>
<gene>
    <name evidence="2" type="ORF">SLNSH_08885</name>
</gene>
<evidence type="ECO:0000313" key="2">
    <source>
        <dbReference type="EMBL" id="PSC05433.1"/>
    </source>
</evidence>
<dbReference type="InterPro" id="IPR041496">
    <property type="entry name" value="YitH/HolE_GNAT"/>
</dbReference>
<sequence length="285" mass="29579">MTNRTATSTQSAAPIGALTPGHLDEALALSRQAGWPHRREDWALVLGLSRGFAAFEGGRLVGTALATPFGAHVATVNMVIVDEAMRGRGLGRRLMDAAMQAVAGREQRLVATRDGLPLYEKLGFRAVGQIVQRQGPAPLVKQLSPAVDWRLAAADMDRIAEIDRAATGADRAALLRTLAAAGAIAVLRDEGGVGGFVGLRAFGRGQVAGPVAARSQAEARALLEAAFARCAGGFVRVDTPDSELDAWLAAKGLAAAGGGVPMVRDPRPRPAAPFHTFALASQALG</sequence>
<dbReference type="Pfam" id="PF13508">
    <property type="entry name" value="Acetyltransf_7"/>
    <property type="match status" value="1"/>
</dbReference>
<name>A0A2T1HUT9_9HYPH</name>
<dbReference type="Proteomes" id="UP000239772">
    <property type="component" value="Unassembled WGS sequence"/>
</dbReference>
<keyword evidence="2" id="KW-0808">Transferase</keyword>
<comment type="caution">
    <text evidence="2">The sequence shown here is derived from an EMBL/GenBank/DDBJ whole genome shotgun (WGS) entry which is preliminary data.</text>
</comment>
<dbReference type="Gene3D" id="3.40.630.30">
    <property type="match status" value="1"/>
</dbReference>
<dbReference type="PANTHER" id="PTHR47237:SF2">
    <property type="entry name" value="BLL4206 PROTEIN"/>
    <property type="match status" value="1"/>
</dbReference>
<dbReference type="PROSITE" id="PS51186">
    <property type="entry name" value="GNAT"/>
    <property type="match status" value="1"/>
</dbReference>
<dbReference type="Pfam" id="PF18014">
    <property type="entry name" value="Acetyltransf_18"/>
    <property type="match status" value="1"/>
</dbReference>
<accession>A0A2T1HUT9</accession>
<dbReference type="AlphaFoldDB" id="A0A2T1HUT9"/>
<feature type="domain" description="N-acetyltransferase" evidence="1">
    <location>
        <begin position="13"/>
        <end position="154"/>
    </location>
</feature>
<dbReference type="InterPro" id="IPR000182">
    <property type="entry name" value="GNAT_dom"/>
</dbReference>
<dbReference type="OrthoDB" id="8453373at2"/>
<dbReference type="EMBL" id="PVZS01000008">
    <property type="protein sequence ID" value="PSC05433.1"/>
    <property type="molecule type" value="Genomic_DNA"/>
</dbReference>
<dbReference type="RefSeq" id="WP_106336468.1">
    <property type="nucleotide sequence ID" value="NZ_PVZS01000008.1"/>
</dbReference>
<dbReference type="GO" id="GO:0016747">
    <property type="term" value="F:acyltransferase activity, transferring groups other than amino-acyl groups"/>
    <property type="evidence" value="ECO:0007669"/>
    <property type="project" value="InterPro"/>
</dbReference>
<dbReference type="InterPro" id="IPR052729">
    <property type="entry name" value="Acyl/Acetyltrans_Enzymes"/>
</dbReference>
<dbReference type="CDD" id="cd04301">
    <property type="entry name" value="NAT_SF"/>
    <property type="match status" value="1"/>
</dbReference>
<proteinExistence type="predicted"/>
<dbReference type="InterPro" id="IPR016181">
    <property type="entry name" value="Acyl_CoA_acyltransferase"/>
</dbReference>
<keyword evidence="3" id="KW-1185">Reference proteome</keyword>
<protein>
    <submittedName>
        <fullName evidence="2">GNAT family N-acetyltransferase</fullName>
    </submittedName>
</protein>
<organism evidence="2 3">
    <name type="scientific">Alsobacter soli</name>
    <dbReference type="NCBI Taxonomy" id="2109933"/>
    <lineage>
        <taxon>Bacteria</taxon>
        <taxon>Pseudomonadati</taxon>
        <taxon>Pseudomonadota</taxon>
        <taxon>Alphaproteobacteria</taxon>
        <taxon>Hyphomicrobiales</taxon>
        <taxon>Alsobacteraceae</taxon>
        <taxon>Alsobacter</taxon>
    </lineage>
</organism>
<evidence type="ECO:0000313" key="3">
    <source>
        <dbReference type="Proteomes" id="UP000239772"/>
    </source>
</evidence>
<dbReference type="SUPFAM" id="SSF55729">
    <property type="entry name" value="Acyl-CoA N-acyltransferases (Nat)"/>
    <property type="match status" value="1"/>
</dbReference>
<evidence type="ECO:0000259" key="1">
    <source>
        <dbReference type="PROSITE" id="PS51186"/>
    </source>
</evidence>
<dbReference type="PANTHER" id="PTHR47237">
    <property type="entry name" value="SLL0310 PROTEIN"/>
    <property type="match status" value="1"/>
</dbReference>
<reference evidence="3" key="1">
    <citation type="submission" date="2018-03" db="EMBL/GenBank/DDBJ databases">
        <authorList>
            <person name="Sun L."/>
            <person name="Liu H."/>
            <person name="Chen W."/>
            <person name="Huang K."/>
            <person name="Liu W."/>
            <person name="Gao X."/>
        </authorList>
    </citation>
    <scope>NUCLEOTIDE SEQUENCE [LARGE SCALE GENOMIC DNA]</scope>
    <source>
        <strain evidence="3">SH9</strain>
    </source>
</reference>